<keyword evidence="2" id="KW-0175">Coiled coil</keyword>
<dbReference type="Pfam" id="PF17482">
    <property type="entry name" value="Phage_sheath_1C"/>
    <property type="match status" value="1"/>
</dbReference>
<gene>
    <name evidence="4" type="ORF">SDC9_136313</name>
</gene>
<proteinExistence type="inferred from homology"/>
<evidence type="ECO:0000313" key="4">
    <source>
        <dbReference type="EMBL" id="MPM89205.1"/>
    </source>
</evidence>
<evidence type="ECO:0000259" key="3">
    <source>
        <dbReference type="Pfam" id="PF17482"/>
    </source>
</evidence>
<dbReference type="EMBL" id="VSSQ01036673">
    <property type="protein sequence ID" value="MPM89205.1"/>
    <property type="molecule type" value="Genomic_DNA"/>
</dbReference>
<dbReference type="PANTHER" id="PTHR35861:SF1">
    <property type="entry name" value="PHAGE TAIL SHEATH PROTEIN"/>
    <property type="match status" value="1"/>
</dbReference>
<evidence type="ECO:0000256" key="2">
    <source>
        <dbReference type="SAM" id="Coils"/>
    </source>
</evidence>
<evidence type="ECO:0000256" key="1">
    <source>
        <dbReference type="ARBA" id="ARBA00008005"/>
    </source>
</evidence>
<comment type="caution">
    <text evidence="4">The sequence shown here is derived from an EMBL/GenBank/DDBJ whole genome shotgun (WGS) entry which is preliminary data.</text>
</comment>
<dbReference type="PANTHER" id="PTHR35861">
    <property type="match status" value="1"/>
</dbReference>
<accession>A0A645DIY3</accession>
<sequence length="250" mass="27753">MINQLNNDLSLKTDRKEELKNKYAELNAKECDKTELHKTLYATSAIYHNIVKDALFQVNCLPVSAAMAGIYTMVDNTRGVWKAPANVSIANVVSPAVNLANADQEDLNVPVNGKAINAIRSFVGEGIMVWGARTLDGNSLDWRYINVRRTMIMLEESVKNATRAYVFELNVANTWVNIKSMISNFLNGIWKRGGLAGSSPEDAYNVHVGLGETMTPEDILEGIMRVTVLVAVARPAEFIEITFQQQMQKS</sequence>
<name>A0A645DIY3_9ZZZZ</name>
<dbReference type="InterPro" id="IPR052042">
    <property type="entry name" value="Tail_sheath_structural"/>
</dbReference>
<feature type="coiled-coil region" evidence="2">
    <location>
        <begin position="2"/>
        <end position="29"/>
    </location>
</feature>
<organism evidence="4">
    <name type="scientific">bioreactor metagenome</name>
    <dbReference type="NCBI Taxonomy" id="1076179"/>
    <lineage>
        <taxon>unclassified sequences</taxon>
        <taxon>metagenomes</taxon>
        <taxon>ecological metagenomes</taxon>
    </lineage>
</organism>
<comment type="similarity">
    <text evidence="1">Belongs to the myoviridae tail sheath protein family.</text>
</comment>
<dbReference type="AlphaFoldDB" id="A0A645DIY3"/>
<feature type="domain" description="Tail sheath protein C-terminal" evidence="3">
    <location>
        <begin position="141"/>
        <end position="245"/>
    </location>
</feature>
<dbReference type="InterPro" id="IPR020287">
    <property type="entry name" value="Tail_sheath_C"/>
</dbReference>
<protein>
    <recommendedName>
        <fullName evidence="3">Tail sheath protein C-terminal domain-containing protein</fullName>
    </recommendedName>
</protein>
<reference evidence="4" key="1">
    <citation type="submission" date="2019-08" db="EMBL/GenBank/DDBJ databases">
        <authorList>
            <person name="Kucharzyk K."/>
            <person name="Murdoch R.W."/>
            <person name="Higgins S."/>
            <person name="Loffler F."/>
        </authorList>
    </citation>
    <scope>NUCLEOTIDE SEQUENCE</scope>
</reference>
<dbReference type="Gene3D" id="3.40.50.11780">
    <property type="match status" value="1"/>
</dbReference>